<dbReference type="SUPFAM" id="SSF50923">
    <property type="entry name" value="Hemopexin-like domain"/>
    <property type="match status" value="1"/>
</dbReference>
<gene>
    <name evidence="8" type="ORF">PLXY2_LOCUS1621</name>
</gene>
<dbReference type="EMBL" id="CAJHNJ030000004">
    <property type="protein sequence ID" value="CAG9095612.1"/>
    <property type="molecule type" value="Genomic_DNA"/>
</dbReference>
<dbReference type="AlphaFoldDB" id="A0A8S4D9C9"/>
<dbReference type="PANTHER" id="PTHR22917">
    <property type="entry name" value="HEMOPEXIN DOMAIN-CONTAINING PROTEIN"/>
    <property type="match status" value="1"/>
</dbReference>
<evidence type="ECO:0000256" key="5">
    <source>
        <dbReference type="ARBA" id="ARBA00023180"/>
    </source>
</evidence>
<keyword evidence="4" id="KW-0677">Repeat</keyword>
<evidence type="ECO:0000313" key="8">
    <source>
        <dbReference type="EMBL" id="CAG9095612.1"/>
    </source>
</evidence>
<feature type="repeat" description="Hemopexin" evidence="6">
    <location>
        <begin position="171"/>
        <end position="218"/>
    </location>
</feature>
<feature type="repeat" description="Hemopexin" evidence="6">
    <location>
        <begin position="72"/>
        <end position="121"/>
    </location>
</feature>
<dbReference type="InterPro" id="IPR036375">
    <property type="entry name" value="Hemopexin-like_dom_sf"/>
</dbReference>
<dbReference type="PROSITE" id="PS51642">
    <property type="entry name" value="HEMOPEXIN_2"/>
    <property type="match status" value="3"/>
</dbReference>
<dbReference type="SMART" id="SM00120">
    <property type="entry name" value="HX"/>
    <property type="match status" value="4"/>
</dbReference>
<dbReference type="Pfam" id="PF00045">
    <property type="entry name" value="Hemopexin"/>
    <property type="match status" value="4"/>
</dbReference>
<dbReference type="InterPro" id="IPR018487">
    <property type="entry name" value="Hemopexin-like_repeat"/>
</dbReference>
<dbReference type="CDD" id="cd00094">
    <property type="entry name" value="HX"/>
    <property type="match status" value="1"/>
</dbReference>
<keyword evidence="2" id="KW-0964">Secreted</keyword>
<comment type="subcellular location">
    <subcellularLocation>
        <location evidence="1">Secreted</location>
    </subcellularLocation>
</comment>
<keyword evidence="3" id="KW-0732">Signal</keyword>
<evidence type="ECO:0000313" key="9">
    <source>
        <dbReference type="Proteomes" id="UP000653454"/>
    </source>
</evidence>
<dbReference type="PANTHER" id="PTHR22917:SF6">
    <property type="entry name" value="EG:8D8.2 PROTEIN-RELATED"/>
    <property type="match status" value="1"/>
</dbReference>
<dbReference type="Proteomes" id="UP000653454">
    <property type="component" value="Unassembled WGS sequence"/>
</dbReference>
<comment type="caution">
    <text evidence="8">The sequence shown here is derived from an EMBL/GenBank/DDBJ whole genome shotgun (WGS) entry which is preliminary data.</text>
</comment>
<dbReference type="InterPro" id="IPR000585">
    <property type="entry name" value="Hemopexin-like_dom"/>
</dbReference>
<organism evidence="8 9">
    <name type="scientific">Plutella xylostella</name>
    <name type="common">Diamondback moth</name>
    <name type="synonym">Plutella maculipennis</name>
    <dbReference type="NCBI Taxonomy" id="51655"/>
    <lineage>
        <taxon>Eukaryota</taxon>
        <taxon>Metazoa</taxon>
        <taxon>Ecdysozoa</taxon>
        <taxon>Arthropoda</taxon>
        <taxon>Hexapoda</taxon>
        <taxon>Insecta</taxon>
        <taxon>Pterygota</taxon>
        <taxon>Neoptera</taxon>
        <taxon>Endopterygota</taxon>
        <taxon>Lepidoptera</taxon>
        <taxon>Glossata</taxon>
        <taxon>Ditrysia</taxon>
        <taxon>Yponomeutoidea</taxon>
        <taxon>Plutellidae</taxon>
        <taxon>Plutella</taxon>
    </lineage>
</organism>
<proteinExistence type="predicted"/>
<dbReference type="Gene3D" id="2.110.10.10">
    <property type="entry name" value="Hemopexin-like domain"/>
    <property type="match status" value="1"/>
</dbReference>
<evidence type="ECO:0000256" key="6">
    <source>
        <dbReference type="PROSITE-ProRule" id="PRU01011"/>
    </source>
</evidence>
<dbReference type="GO" id="GO:0005576">
    <property type="term" value="C:extracellular region"/>
    <property type="evidence" value="ECO:0007669"/>
    <property type="project" value="UniProtKB-SubCell"/>
</dbReference>
<protein>
    <submittedName>
        <fullName evidence="8">(diamondback moth) hypothetical protein</fullName>
    </submittedName>
</protein>
<evidence type="ECO:0000256" key="4">
    <source>
        <dbReference type="ARBA" id="ARBA00022737"/>
    </source>
</evidence>
<feature type="compositionally biased region" description="Gly residues" evidence="7">
    <location>
        <begin position="47"/>
        <end position="64"/>
    </location>
</feature>
<sequence length="271" mass="31143">MFEHRVIIIIHNNHSFNYLLHSILKDDQSETTDSPLAAPYTRPGEGAAEGEGAGEGEGKGAGAGRGEDEDTPDICFSNYDAIQVIRGKIFVFEDEWLWVLNSRRVVAPGYPVRYHHLFAGLPARVALVRAVYEKSNGNVVIFSGREYWEFDTNFYLTYTGNLSDFQLPDTVTELTTVFLSNYNNKTYLISDEQFWRFDEAASKMDARYPKSMAAWRQLPYPIDAAIIWEGDTYFFQGPQFWRFDNARVAAHPYYPLPVARVWFPCEFRNDI</sequence>
<evidence type="ECO:0000256" key="2">
    <source>
        <dbReference type="ARBA" id="ARBA00022525"/>
    </source>
</evidence>
<keyword evidence="5" id="KW-0325">Glycoprotein</keyword>
<reference evidence="8" key="1">
    <citation type="submission" date="2020-11" db="EMBL/GenBank/DDBJ databases">
        <authorList>
            <person name="Whiteford S."/>
        </authorList>
    </citation>
    <scope>NUCLEOTIDE SEQUENCE</scope>
</reference>
<dbReference type="InterPro" id="IPR051298">
    <property type="entry name" value="Heme_transport/Cell_adhesion"/>
</dbReference>
<evidence type="ECO:0000256" key="1">
    <source>
        <dbReference type="ARBA" id="ARBA00004613"/>
    </source>
</evidence>
<evidence type="ECO:0000256" key="3">
    <source>
        <dbReference type="ARBA" id="ARBA00022729"/>
    </source>
</evidence>
<accession>A0A8S4D9C9</accession>
<feature type="region of interest" description="Disordered" evidence="7">
    <location>
        <begin position="30"/>
        <end position="68"/>
    </location>
</feature>
<keyword evidence="9" id="KW-1185">Reference proteome</keyword>
<feature type="repeat" description="Hemopexin" evidence="6">
    <location>
        <begin position="219"/>
        <end position="265"/>
    </location>
</feature>
<name>A0A8S4D9C9_PLUXY</name>
<evidence type="ECO:0000256" key="7">
    <source>
        <dbReference type="SAM" id="MobiDB-lite"/>
    </source>
</evidence>